<dbReference type="CDD" id="cd21176">
    <property type="entry name" value="LPMO_auxiliary-like"/>
    <property type="match status" value="1"/>
</dbReference>
<feature type="chain" id="PRO_5001771638" description="Copper acquisition factor BIM1-like domain-containing protein" evidence="8">
    <location>
        <begin position="18"/>
        <end position="159"/>
    </location>
</feature>
<dbReference type="GO" id="GO:0098552">
    <property type="term" value="C:side of membrane"/>
    <property type="evidence" value="ECO:0007669"/>
    <property type="project" value="UniProtKB-KW"/>
</dbReference>
<evidence type="ECO:0000313" key="11">
    <source>
        <dbReference type="Proteomes" id="UP000028045"/>
    </source>
</evidence>
<keyword evidence="2" id="KW-1003">Cell membrane</keyword>
<evidence type="ECO:0000313" key="10">
    <source>
        <dbReference type="EMBL" id="KEY74953.1"/>
    </source>
</evidence>
<evidence type="ECO:0000259" key="9">
    <source>
        <dbReference type="Pfam" id="PF20238"/>
    </source>
</evidence>
<name>A0A084BBM4_STACB</name>
<proteinExistence type="predicted"/>
<dbReference type="InterPro" id="IPR046936">
    <property type="entry name" value="BIM1-like"/>
</dbReference>
<dbReference type="OrthoDB" id="2146436at2759"/>
<evidence type="ECO:0000256" key="7">
    <source>
        <dbReference type="ARBA" id="ARBA00023288"/>
    </source>
</evidence>
<evidence type="ECO:0000256" key="3">
    <source>
        <dbReference type="ARBA" id="ARBA00022622"/>
    </source>
</evidence>
<keyword evidence="5" id="KW-0472">Membrane</keyword>
<dbReference type="PANTHER" id="PTHR34992">
    <property type="entry name" value="HYPHAL ANASTAMOSIS-7 PROTEIN"/>
    <property type="match status" value="1"/>
</dbReference>
<keyword evidence="11" id="KW-1185">Reference proteome</keyword>
<dbReference type="InterPro" id="IPR046530">
    <property type="entry name" value="BIM1-like_dom"/>
</dbReference>
<evidence type="ECO:0000256" key="6">
    <source>
        <dbReference type="ARBA" id="ARBA00023180"/>
    </source>
</evidence>
<accession>A0A084BBM4</accession>
<feature type="signal peptide" evidence="8">
    <location>
        <begin position="1"/>
        <end position="17"/>
    </location>
</feature>
<reference evidence="10 11" key="1">
    <citation type="journal article" date="2014" name="BMC Genomics">
        <title>Comparative genome sequencing reveals chemotype-specific gene clusters in the toxigenic black mold Stachybotrys.</title>
        <authorList>
            <person name="Semeiks J."/>
            <person name="Borek D."/>
            <person name="Otwinowski Z."/>
            <person name="Grishin N.V."/>
        </authorList>
    </citation>
    <scope>NUCLEOTIDE SEQUENCE [LARGE SCALE GENOMIC DNA]</scope>
    <source>
        <strain evidence="11">CBS 109288 / IBT 7711</strain>
    </source>
</reference>
<dbReference type="Proteomes" id="UP000028045">
    <property type="component" value="Unassembled WGS sequence"/>
</dbReference>
<dbReference type="EMBL" id="KL647405">
    <property type="protein sequence ID" value="KEY74953.1"/>
    <property type="molecule type" value="Genomic_DNA"/>
</dbReference>
<keyword evidence="3" id="KW-0336">GPI-anchor</keyword>
<evidence type="ECO:0000256" key="5">
    <source>
        <dbReference type="ARBA" id="ARBA00023136"/>
    </source>
</evidence>
<evidence type="ECO:0000256" key="8">
    <source>
        <dbReference type="SAM" id="SignalP"/>
    </source>
</evidence>
<keyword evidence="7" id="KW-0449">Lipoprotein</keyword>
<protein>
    <recommendedName>
        <fullName evidence="9">Copper acquisition factor BIM1-like domain-containing protein</fullName>
    </recommendedName>
</protein>
<feature type="domain" description="Copper acquisition factor BIM1-like" evidence="9">
    <location>
        <begin position="16"/>
        <end position="153"/>
    </location>
</feature>
<keyword evidence="4 8" id="KW-0732">Signal</keyword>
<dbReference type="GO" id="GO:0005886">
    <property type="term" value="C:plasma membrane"/>
    <property type="evidence" value="ECO:0007669"/>
    <property type="project" value="UniProtKB-SubCell"/>
</dbReference>
<keyword evidence="6" id="KW-0325">Glycoprotein</keyword>
<comment type="subcellular location">
    <subcellularLocation>
        <location evidence="1">Cell membrane</location>
        <topology evidence="1">Lipid-anchor</topology>
        <topology evidence="1">GPI-anchor</topology>
    </subcellularLocation>
</comment>
<dbReference type="HOGENOM" id="CLU_070647_0_2_1"/>
<evidence type="ECO:0000256" key="1">
    <source>
        <dbReference type="ARBA" id="ARBA00004609"/>
    </source>
</evidence>
<sequence>MVLSVLLAVGAFTLVQAHWILNVPPTLGFDDVYEGIAPCGNIDPSLRNGTITRYPIAGHPIGFLNTHSHALFEFSVATLDDLDHWEPVGGTLSTHGAGEFCIDRFPLPRRYVGKNAVLQIIELGGDPLYQCAAIRVTKGRPIRVPDNCVNGTGVHGEWV</sequence>
<dbReference type="Pfam" id="PF20238">
    <property type="entry name" value="BIM1-like_dom"/>
    <property type="match status" value="1"/>
</dbReference>
<dbReference type="AlphaFoldDB" id="A0A084BBM4"/>
<gene>
    <name evidence="10" type="ORF">S7711_01302</name>
</gene>
<dbReference type="PANTHER" id="PTHR34992:SF1">
    <property type="entry name" value="COPPER ACQUISITION FACTOR BIM1-LIKE DOMAIN-CONTAINING PROTEIN"/>
    <property type="match status" value="1"/>
</dbReference>
<organism evidence="10 11">
    <name type="scientific">Stachybotrys chartarum (strain CBS 109288 / IBT 7711)</name>
    <name type="common">Toxic black mold</name>
    <name type="synonym">Stilbospora chartarum</name>
    <dbReference type="NCBI Taxonomy" id="1280523"/>
    <lineage>
        <taxon>Eukaryota</taxon>
        <taxon>Fungi</taxon>
        <taxon>Dikarya</taxon>
        <taxon>Ascomycota</taxon>
        <taxon>Pezizomycotina</taxon>
        <taxon>Sordariomycetes</taxon>
        <taxon>Hypocreomycetidae</taxon>
        <taxon>Hypocreales</taxon>
        <taxon>Stachybotryaceae</taxon>
        <taxon>Stachybotrys</taxon>
    </lineage>
</organism>
<evidence type="ECO:0000256" key="4">
    <source>
        <dbReference type="ARBA" id="ARBA00022729"/>
    </source>
</evidence>
<evidence type="ECO:0000256" key="2">
    <source>
        <dbReference type="ARBA" id="ARBA00022475"/>
    </source>
</evidence>